<accession>A0A4Y4AYQ4</accession>
<gene>
    <name evidence="2" type="ORF">FFL01_28250</name>
</gene>
<dbReference type="AlphaFoldDB" id="A0A4Y4AYQ4"/>
<dbReference type="InterPro" id="IPR019052">
    <property type="entry name" value="DUF2383"/>
</dbReference>
<feature type="domain" description="DUF2383" evidence="1">
    <location>
        <begin position="10"/>
        <end position="116"/>
    </location>
</feature>
<dbReference type="Proteomes" id="UP000316775">
    <property type="component" value="Unassembled WGS sequence"/>
</dbReference>
<keyword evidence="3" id="KW-1185">Reference proteome</keyword>
<protein>
    <recommendedName>
        <fullName evidence="1">DUF2383 domain-containing protein</fullName>
    </recommendedName>
</protein>
<sequence>MEKYTAHLNNKLNHLLERIHDGEKGFRKASTHTDHQFLRRYFEKKSLEREKFSQELNNVINTYEVHDDHSGSIVGAAHRTWMDIKALFSFDNDESMLEEAINGEKVLLEDYNAILSEDTLPIGIRAVLLSHKELIENGLSAIKKLEDLRENA</sequence>
<dbReference type="InterPro" id="IPR011971">
    <property type="entry name" value="CHP02284"/>
</dbReference>
<dbReference type="InterPro" id="IPR012347">
    <property type="entry name" value="Ferritin-like"/>
</dbReference>
<comment type="caution">
    <text evidence="2">The sequence shown here is derived from an EMBL/GenBank/DDBJ whole genome shotgun (WGS) entry which is preliminary data.</text>
</comment>
<name>A0A4Y4AYQ4_9FLAO</name>
<proteinExistence type="predicted"/>
<dbReference type="Gene3D" id="1.20.1260.10">
    <property type="match status" value="1"/>
</dbReference>
<evidence type="ECO:0000259" key="1">
    <source>
        <dbReference type="Pfam" id="PF09537"/>
    </source>
</evidence>
<organism evidence="2 3">
    <name type="scientific">Flavobacterium flevense</name>
    <dbReference type="NCBI Taxonomy" id="983"/>
    <lineage>
        <taxon>Bacteria</taxon>
        <taxon>Pseudomonadati</taxon>
        <taxon>Bacteroidota</taxon>
        <taxon>Flavobacteriia</taxon>
        <taxon>Flavobacteriales</taxon>
        <taxon>Flavobacteriaceae</taxon>
        <taxon>Flavobacterium</taxon>
    </lineage>
</organism>
<dbReference type="Pfam" id="PF09537">
    <property type="entry name" value="DUF2383"/>
    <property type="match status" value="1"/>
</dbReference>
<dbReference type="STRING" id="983.SAMN05443543_11625"/>
<dbReference type="EMBL" id="BJNP01000038">
    <property type="protein sequence ID" value="GEC73286.1"/>
    <property type="molecule type" value="Genomic_DNA"/>
</dbReference>
<dbReference type="RefSeq" id="WP_073247282.1">
    <property type="nucleotide sequence ID" value="NZ_BJNP01000038.1"/>
</dbReference>
<evidence type="ECO:0000313" key="2">
    <source>
        <dbReference type="EMBL" id="GEC73286.1"/>
    </source>
</evidence>
<dbReference type="NCBIfam" id="TIGR02284">
    <property type="entry name" value="PA2169 family four-helix-bundle protein"/>
    <property type="match status" value="1"/>
</dbReference>
<reference evidence="2 3" key="1">
    <citation type="submission" date="2019-06" db="EMBL/GenBank/DDBJ databases">
        <title>Whole genome shotgun sequence of Flavobacterium flevense NBRC 14960.</title>
        <authorList>
            <person name="Hosoyama A."/>
            <person name="Uohara A."/>
            <person name="Ohji S."/>
            <person name="Ichikawa N."/>
        </authorList>
    </citation>
    <scope>NUCLEOTIDE SEQUENCE [LARGE SCALE GENOMIC DNA]</scope>
    <source>
        <strain evidence="2 3">NBRC 14960</strain>
    </source>
</reference>
<dbReference type="OrthoDB" id="282393at2"/>
<evidence type="ECO:0000313" key="3">
    <source>
        <dbReference type="Proteomes" id="UP000316775"/>
    </source>
</evidence>